<dbReference type="SUPFAM" id="SSF55729">
    <property type="entry name" value="Acyl-CoA N-acyltransferases (Nat)"/>
    <property type="match status" value="1"/>
</dbReference>
<reference evidence="2 3" key="1">
    <citation type="submission" date="2018-05" db="EMBL/GenBank/DDBJ databases">
        <title>Genomic Encyclopedia of Archaeal and Bacterial Type Strains, Phase II (KMG-II): from individual species to whole genera.</title>
        <authorList>
            <person name="Goeker M."/>
        </authorList>
    </citation>
    <scope>NUCLEOTIDE SEQUENCE [LARGE SCALE GENOMIC DNA]</scope>
    <source>
        <strain evidence="2 3">DSM 19975</strain>
    </source>
</reference>
<sequence>MSANFNPEANYILEDNRVKLQPLTTGDLANLLPFALAEPDTWNYSLISAAGEDGMKAYVQAALNGRAEGKEYPFIITDKNTGEYAGCTRFYDINPAYQSLQLGYTWYGKKFRGTGLNKHCKFLMLQFAFEQLNMLRVEFRADARNQRSIAAMKSIGCTVEGILRSNMPLADGTRRDSIVLSILKSEWEQDVKEKLKNRL</sequence>
<evidence type="ECO:0000259" key="1">
    <source>
        <dbReference type="Pfam" id="PF13302"/>
    </source>
</evidence>
<protein>
    <submittedName>
        <fullName evidence="2">RimJ/RimL family protein N-acetyltransferase</fullName>
    </submittedName>
</protein>
<organism evidence="2 3">
    <name type="scientific">Mucilaginibacter oryzae</name>
    <dbReference type="NCBI Taxonomy" id="468058"/>
    <lineage>
        <taxon>Bacteria</taxon>
        <taxon>Pseudomonadati</taxon>
        <taxon>Bacteroidota</taxon>
        <taxon>Sphingobacteriia</taxon>
        <taxon>Sphingobacteriales</taxon>
        <taxon>Sphingobacteriaceae</taxon>
        <taxon>Mucilaginibacter</taxon>
    </lineage>
</organism>
<proteinExistence type="predicted"/>
<feature type="domain" description="N-acetyltransferase" evidence="1">
    <location>
        <begin position="17"/>
        <end position="158"/>
    </location>
</feature>
<dbReference type="GO" id="GO:0016747">
    <property type="term" value="F:acyltransferase activity, transferring groups other than amino-acyl groups"/>
    <property type="evidence" value="ECO:0007669"/>
    <property type="project" value="InterPro"/>
</dbReference>
<dbReference type="PANTHER" id="PTHR43610:SF1">
    <property type="entry name" value="N-ACETYLTRANSFERASE DOMAIN-CONTAINING PROTEIN"/>
    <property type="match status" value="1"/>
</dbReference>
<comment type="caution">
    <text evidence="2">The sequence shown here is derived from an EMBL/GenBank/DDBJ whole genome shotgun (WGS) entry which is preliminary data.</text>
</comment>
<evidence type="ECO:0000313" key="3">
    <source>
        <dbReference type="Proteomes" id="UP000245678"/>
    </source>
</evidence>
<dbReference type="Pfam" id="PF13302">
    <property type="entry name" value="Acetyltransf_3"/>
    <property type="match status" value="1"/>
</dbReference>
<dbReference type="AlphaFoldDB" id="A0A316HCF7"/>
<accession>A0A316HCF7</accession>
<name>A0A316HCF7_9SPHI</name>
<dbReference type="InterPro" id="IPR000182">
    <property type="entry name" value="GNAT_dom"/>
</dbReference>
<dbReference type="InterPro" id="IPR016181">
    <property type="entry name" value="Acyl_CoA_acyltransferase"/>
</dbReference>
<dbReference type="Proteomes" id="UP000245678">
    <property type="component" value="Unassembled WGS sequence"/>
</dbReference>
<dbReference type="PANTHER" id="PTHR43610">
    <property type="entry name" value="BLL6696 PROTEIN"/>
    <property type="match status" value="1"/>
</dbReference>
<gene>
    <name evidence="2" type="ORF">LX99_01277</name>
</gene>
<evidence type="ECO:0000313" key="2">
    <source>
        <dbReference type="EMBL" id="PWK78824.1"/>
    </source>
</evidence>
<dbReference type="RefSeq" id="WP_109607100.1">
    <property type="nucleotide sequence ID" value="NZ_QGHA01000002.1"/>
</dbReference>
<keyword evidence="3" id="KW-1185">Reference proteome</keyword>
<dbReference type="Gene3D" id="3.40.630.30">
    <property type="match status" value="1"/>
</dbReference>
<dbReference type="EMBL" id="QGHA01000002">
    <property type="protein sequence ID" value="PWK78824.1"/>
    <property type="molecule type" value="Genomic_DNA"/>
</dbReference>
<keyword evidence="2" id="KW-0808">Transferase</keyword>